<organism evidence="1 2">
    <name type="scientific">Candidatus Mcinerneyibacterium aminivorans</name>
    <dbReference type="NCBI Taxonomy" id="2703815"/>
    <lineage>
        <taxon>Bacteria</taxon>
        <taxon>Candidatus Macinerneyibacteriota</taxon>
        <taxon>Candidatus Mcinerneyibacteria</taxon>
        <taxon>Candidatus Mcinerneyibacteriales</taxon>
        <taxon>Candidatus Mcinerneyibacteriaceae</taxon>
        <taxon>Candidatus Mcinerneyibacterium</taxon>
    </lineage>
</organism>
<comment type="caution">
    <text evidence="1">The sequence shown here is derived from an EMBL/GenBank/DDBJ whole genome shotgun (WGS) entry which is preliminary data.</text>
</comment>
<protein>
    <submittedName>
        <fullName evidence="1">PorT family protein</fullName>
    </submittedName>
</protein>
<evidence type="ECO:0000313" key="1">
    <source>
        <dbReference type="EMBL" id="TYB31997.1"/>
    </source>
</evidence>
<gene>
    <name evidence="1" type="ORF">FXF47_01265</name>
</gene>
<keyword evidence="2" id="KW-1185">Reference proteome</keyword>
<name>A0A5D0ME99_9BACT</name>
<proteinExistence type="predicted"/>
<dbReference type="AlphaFoldDB" id="A0A5D0ME99"/>
<accession>A0A5D0ME99</accession>
<reference evidence="1" key="1">
    <citation type="submission" date="2019-08" db="EMBL/GenBank/DDBJ databases">
        <title>Genomic characterization of a novel candidate phylum (ARYD3) from a high temperature, high salinity tertiary oil reservoir in north central Oklahoma, USA.</title>
        <authorList>
            <person name="Youssef N.H."/>
            <person name="Yadav A."/>
            <person name="Elshahed M.S."/>
        </authorList>
    </citation>
    <scope>NUCLEOTIDE SEQUENCE [LARGE SCALE GENOMIC DNA]</scope>
    <source>
        <strain evidence="1">ARYD3</strain>
    </source>
</reference>
<sequence>MKKLLCVVLFLVILSVPMFGQMNDMMFGGKAGLTMGRASIDGDPMDEAFRIGFVAGGMMVMPLNKNMHLQRQNCFMLKKVRNGQMEKMLSSISMF</sequence>
<dbReference type="Proteomes" id="UP000324143">
    <property type="component" value="Unassembled WGS sequence"/>
</dbReference>
<evidence type="ECO:0000313" key="2">
    <source>
        <dbReference type="Proteomes" id="UP000324143"/>
    </source>
</evidence>
<dbReference type="EMBL" id="VSIX01000012">
    <property type="protein sequence ID" value="TYB31997.1"/>
    <property type="molecule type" value="Genomic_DNA"/>
</dbReference>